<organism evidence="2 3">
    <name type="scientific">Filobacillus milosensis</name>
    <dbReference type="NCBI Taxonomy" id="94137"/>
    <lineage>
        <taxon>Bacteria</taxon>
        <taxon>Bacillati</taxon>
        <taxon>Bacillota</taxon>
        <taxon>Bacilli</taxon>
        <taxon>Bacillales</taxon>
        <taxon>Bacillaceae</taxon>
        <taxon>Filobacillus</taxon>
    </lineage>
</organism>
<dbReference type="AlphaFoldDB" id="A0A4Y8INB8"/>
<proteinExistence type="predicted"/>
<protein>
    <submittedName>
        <fullName evidence="2">8-oxo-dGTP diphosphatase</fullName>
    </submittedName>
</protein>
<dbReference type="SUPFAM" id="SSF55811">
    <property type="entry name" value="Nudix"/>
    <property type="match status" value="1"/>
</dbReference>
<dbReference type="Gene3D" id="3.90.79.10">
    <property type="entry name" value="Nucleoside Triphosphate Pyrophosphohydrolase"/>
    <property type="match status" value="1"/>
</dbReference>
<dbReference type="OrthoDB" id="9131041at2"/>
<evidence type="ECO:0000313" key="3">
    <source>
        <dbReference type="Proteomes" id="UP000297975"/>
    </source>
</evidence>
<dbReference type="RefSeq" id="WP_134339873.1">
    <property type="nucleotide sequence ID" value="NZ_SOPW01000007.1"/>
</dbReference>
<comment type="caution">
    <text evidence="2">The sequence shown here is derived from an EMBL/GenBank/DDBJ whole genome shotgun (WGS) entry which is preliminary data.</text>
</comment>
<name>A0A4Y8INB8_9BACI</name>
<reference evidence="2 3" key="1">
    <citation type="submission" date="2019-03" db="EMBL/GenBank/DDBJ databases">
        <authorList>
            <person name="He R.-H."/>
        </authorList>
    </citation>
    <scope>NUCLEOTIDE SEQUENCE [LARGE SCALE GENOMIC DNA]</scope>
    <source>
        <strain evidence="3">SH 714</strain>
    </source>
</reference>
<sequence>MFKYTICFIKQGSSILLINRQNPPNMGHWNGVGGKIEVQEAPLESVAREIQEETNLTISKEQISYKGVVSWDSDQSGTNGMYVFKAEIDENLNYETPKQTDEGILDWKTIDWVLDENNLGIGQMIPKYLPAVLNENHCYIHHFTIENKSVISYEHKEDTKFARN</sequence>
<dbReference type="PANTHER" id="PTHR43222">
    <property type="entry name" value="NUDIX HYDROLASE 23"/>
    <property type="match status" value="1"/>
</dbReference>
<accession>A0A4Y8INB8</accession>
<dbReference type="InterPro" id="IPR015797">
    <property type="entry name" value="NUDIX_hydrolase-like_dom_sf"/>
</dbReference>
<dbReference type="EMBL" id="SOPW01000007">
    <property type="protein sequence ID" value="TFB21729.1"/>
    <property type="molecule type" value="Genomic_DNA"/>
</dbReference>
<dbReference type="PROSITE" id="PS51462">
    <property type="entry name" value="NUDIX"/>
    <property type="match status" value="1"/>
</dbReference>
<feature type="domain" description="Nudix hydrolase" evidence="1">
    <location>
        <begin position="1"/>
        <end position="133"/>
    </location>
</feature>
<dbReference type="PANTHER" id="PTHR43222:SF2">
    <property type="entry name" value="NUDIX HYDROLASE 23, CHLOROPLASTIC"/>
    <property type="match status" value="1"/>
</dbReference>
<dbReference type="InterPro" id="IPR000086">
    <property type="entry name" value="NUDIX_hydrolase_dom"/>
</dbReference>
<dbReference type="Proteomes" id="UP000297975">
    <property type="component" value="Unassembled WGS sequence"/>
</dbReference>
<dbReference type="Pfam" id="PF00293">
    <property type="entry name" value="NUDIX"/>
    <property type="match status" value="1"/>
</dbReference>
<evidence type="ECO:0000259" key="1">
    <source>
        <dbReference type="PROSITE" id="PS51462"/>
    </source>
</evidence>
<dbReference type="CDD" id="cd18886">
    <property type="entry name" value="NUDIX_MutT_Nudt1"/>
    <property type="match status" value="1"/>
</dbReference>
<evidence type="ECO:0000313" key="2">
    <source>
        <dbReference type="EMBL" id="TFB21729.1"/>
    </source>
</evidence>
<keyword evidence="3" id="KW-1185">Reference proteome</keyword>
<gene>
    <name evidence="2" type="ORF">E3U55_07810</name>
</gene>